<name>A0A182E430_ONCOC</name>
<evidence type="ECO:0000256" key="1">
    <source>
        <dbReference type="SAM" id="Phobius"/>
    </source>
</evidence>
<sequence>MIGRHLTTLDKITIGIDNIERIKYLKIFVQQLQRMENVIREQISSPPPPYSPLSGYEAKSTMIQSSRYQEPVESLQQSQCPLSPCFQKRDFPPEINPSTHSSIEPIIMPIVMPQTTVVPPYSCQPMSDKPVNVIVNGNNNNRAEENSLAKDYRICIFCKRGIMEKKKDWLRVIAILFVSMLCPPFSLLCCFFLCTRVIYFGECSACHRISKRERRELCNTKATCRIF</sequence>
<feature type="transmembrane region" description="Helical" evidence="1">
    <location>
        <begin position="169"/>
        <end position="199"/>
    </location>
</feature>
<keyword evidence="1" id="KW-0472">Membrane</keyword>
<dbReference type="WBParaSite" id="nOo.2.0.1.t02745-RA">
    <property type="protein sequence ID" value="nOo.2.0.1.t02745-RA"/>
    <property type="gene ID" value="nOo.2.0.1.g02745"/>
</dbReference>
<gene>
    <name evidence="2" type="ORF">NOO_LOCUS2745</name>
</gene>
<reference evidence="2 3" key="2">
    <citation type="submission" date="2018-08" db="EMBL/GenBank/DDBJ databases">
        <authorList>
            <person name="Laetsch R D."/>
            <person name="Stevens L."/>
            <person name="Kumar S."/>
            <person name="Blaxter L. M."/>
        </authorList>
    </citation>
    <scope>NUCLEOTIDE SEQUENCE [LARGE SCALE GENOMIC DNA]</scope>
</reference>
<evidence type="ECO:0000313" key="2">
    <source>
        <dbReference type="EMBL" id="VDK66963.1"/>
    </source>
</evidence>
<accession>A0A182E430</accession>
<proteinExistence type="predicted"/>
<dbReference type="Proteomes" id="UP000271087">
    <property type="component" value="Unassembled WGS sequence"/>
</dbReference>
<evidence type="ECO:0000313" key="3">
    <source>
        <dbReference type="Proteomes" id="UP000271087"/>
    </source>
</evidence>
<keyword evidence="3" id="KW-1185">Reference proteome</keyword>
<keyword evidence="1" id="KW-0812">Transmembrane</keyword>
<organism evidence="4">
    <name type="scientific">Onchocerca ochengi</name>
    <name type="common">Filarial nematode worm</name>
    <dbReference type="NCBI Taxonomy" id="42157"/>
    <lineage>
        <taxon>Eukaryota</taxon>
        <taxon>Metazoa</taxon>
        <taxon>Ecdysozoa</taxon>
        <taxon>Nematoda</taxon>
        <taxon>Chromadorea</taxon>
        <taxon>Rhabditida</taxon>
        <taxon>Spirurina</taxon>
        <taxon>Spiruromorpha</taxon>
        <taxon>Filarioidea</taxon>
        <taxon>Onchocercidae</taxon>
        <taxon>Onchocerca</taxon>
    </lineage>
</organism>
<dbReference type="EMBL" id="UYRW01000459">
    <property type="protein sequence ID" value="VDK66963.1"/>
    <property type="molecule type" value="Genomic_DNA"/>
</dbReference>
<dbReference type="OrthoDB" id="5870274at2759"/>
<evidence type="ECO:0000313" key="4">
    <source>
        <dbReference type="WBParaSite" id="nOo.2.0.1.t02745-RA"/>
    </source>
</evidence>
<dbReference type="AlphaFoldDB" id="A0A182E430"/>
<reference evidence="4" key="1">
    <citation type="submission" date="2016-06" db="UniProtKB">
        <authorList>
            <consortium name="WormBaseParasite"/>
        </authorList>
    </citation>
    <scope>IDENTIFICATION</scope>
</reference>
<protein>
    <submittedName>
        <fullName evidence="4">LITAF domain-containing protein</fullName>
    </submittedName>
</protein>
<keyword evidence="1" id="KW-1133">Transmembrane helix</keyword>